<name>A0A450YS09_9GAMM</name>
<proteinExistence type="predicted"/>
<dbReference type="EMBL" id="CAADFS010000020">
    <property type="protein sequence ID" value="VFK44328.1"/>
    <property type="molecule type" value="Genomic_DNA"/>
</dbReference>
<organism evidence="1">
    <name type="scientific">Candidatus Kentrum sp. TC</name>
    <dbReference type="NCBI Taxonomy" id="2126339"/>
    <lineage>
        <taxon>Bacteria</taxon>
        <taxon>Pseudomonadati</taxon>
        <taxon>Pseudomonadota</taxon>
        <taxon>Gammaproteobacteria</taxon>
        <taxon>Candidatus Kentrum</taxon>
    </lineage>
</organism>
<sequence length="93" mass="10228">MKENPEMKRGGHKSHKLLVAMTPFANVTSGANSYPKLLPRSANHKKASFRVTGVAGLLAPSHPPLRIRSTLQLPPFMGIKGCVRQPPIFLHHK</sequence>
<accession>A0A450YS09</accession>
<protein>
    <submittedName>
        <fullName evidence="1">Uncharacterized protein</fullName>
    </submittedName>
</protein>
<gene>
    <name evidence="1" type="ORF">BECKTC1821D_GA0114238_102026</name>
</gene>
<evidence type="ECO:0000313" key="1">
    <source>
        <dbReference type="EMBL" id="VFK44328.1"/>
    </source>
</evidence>
<reference evidence="1" key="1">
    <citation type="submission" date="2019-02" db="EMBL/GenBank/DDBJ databases">
        <authorList>
            <person name="Gruber-Vodicka R. H."/>
            <person name="Seah K. B. B."/>
        </authorList>
    </citation>
    <scope>NUCLEOTIDE SEQUENCE</scope>
    <source>
        <strain evidence="1">BECK_BZ123</strain>
    </source>
</reference>
<dbReference type="AlphaFoldDB" id="A0A450YS09"/>